<evidence type="ECO:0000259" key="7">
    <source>
        <dbReference type="PROSITE" id="PS50026"/>
    </source>
</evidence>
<dbReference type="FunFam" id="2.10.25.10:FF:000240">
    <property type="entry name" value="Vitamin K-dependent protein S"/>
    <property type="match status" value="1"/>
</dbReference>
<dbReference type="Gene3D" id="2.10.25.10">
    <property type="entry name" value="Laminin"/>
    <property type="match status" value="2"/>
</dbReference>
<evidence type="ECO:0000256" key="6">
    <source>
        <dbReference type="SAM" id="SignalP"/>
    </source>
</evidence>
<dbReference type="InterPro" id="IPR049883">
    <property type="entry name" value="NOTCH1_EGF-like"/>
</dbReference>
<dbReference type="GO" id="GO:0005509">
    <property type="term" value="F:calcium ion binding"/>
    <property type="evidence" value="ECO:0007669"/>
    <property type="project" value="InterPro"/>
</dbReference>
<dbReference type="InterPro" id="IPR001881">
    <property type="entry name" value="EGF-like_Ca-bd_dom"/>
</dbReference>
<evidence type="ECO:0000256" key="5">
    <source>
        <dbReference type="PROSITE-ProRule" id="PRU00076"/>
    </source>
</evidence>
<dbReference type="OrthoDB" id="6286622at2759"/>
<evidence type="ECO:0000256" key="1">
    <source>
        <dbReference type="ARBA" id="ARBA00022536"/>
    </source>
</evidence>
<dbReference type="EMBL" id="KQ419582">
    <property type="protein sequence ID" value="KOF83046.1"/>
    <property type="molecule type" value="Genomic_DNA"/>
</dbReference>
<dbReference type="FunFam" id="2.10.25.10:FF:000038">
    <property type="entry name" value="Fibrillin 2"/>
    <property type="match status" value="1"/>
</dbReference>
<organism evidence="8">
    <name type="scientific">Octopus bimaculoides</name>
    <name type="common">California two-spotted octopus</name>
    <dbReference type="NCBI Taxonomy" id="37653"/>
    <lineage>
        <taxon>Eukaryota</taxon>
        <taxon>Metazoa</taxon>
        <taxon>Spiralia</taxon>
        <taxon>Lophotrochozoa</taxon>
        <taxon>Mollusca</taxon>
        <taxon>Cephalopoda</taxon>
        <taxon>Coleoidea</taxon>
        <taxon>Octopodiformes</taxon>
        <taxon>Octopoda</taxon>
        <taxon>Incirrata</taxon>
        <taxon>Octopodidae</taxon>
        <taxon>Octopus</taxon>
    </lineage>
</organism>
<comment type="caution">
    <text evidence="5">Lacks conserved residue(s) required for the propagation of feature annotation.</text>
</comment>
<dbReference type="PANTHER" id="PTHR24050:SF25">
    <property type="entry name" value="COMPLEMENT COMPONENT C1Q RECEPTOR"/>
    <property type="match status" value="1"/>
</dbReference>
<gene>
    <name evidence="8" type="ORF">OCBIM_22024460mg</name>
</gene>
<dbReference type="KEGG" id="obi:106873412"/>
<reference evidence="8" key="1">
    <citation type="submission" date="2015-07" db="EMBL/GenBank/DDBJ databases">
        <title>MeaNS - Measles Nucleotide Surveillance Program.</title>
        <authorList>
            <person name="Tran T."/>
            <person name="Druce J."/>
        </authorList>
    </citation>
    <scope>NUCLEOTIDE SEQUENCE</scope>
    <source>
        <strain evidence="8">UCB-OBI-ISO-001</strain>
        <tissue evidence="8">Gonad</tissue>
    </source>
</reference>
<protein>
    <recommendedName>
        <fullName evidence="7">EGF-like domain-containing protein</fullName>
    </recommendedName>
</protein>
<dbReference type="PROSITE" id="PS01187">
    <property type="entry name" value="EGF_CA"/>
    <property type="match status" value="1"/>
</dbReference>
<evidence type="ECO:0000313" key="8">
    <source>
        <dbReference type="EMBL" id="KOF83046.1"/>
    </source>
</evidence>
<keyword evidence="4" id="KW-1015">Disulfide bond</keyword>
<sequence length="303" mass="34804">MKNLVLLFTFVVCLWLTKAHDMTTVSPDNDDLMLDVTPGGEGDVVTEGPPGDDDDVVTGEPPIPEDEIMIAEPPDNEGDNVTAEAPVYDEGFVTAEEYNVTMVPPTEEGSEDGGESLATVFKPFQWPHGWCYYRCPKRVTYRQSYWSTCGRRRCRKYRIRYRMVQSSCRRCCRGFRYDRRTRRCVDINECLRPGRVCSHICINTPGSYFCMCRHGFQLVGGRYCKDIDECKCNMHYCPPPYHCFNTYGSYMCHCPHGFKPNGNWCYWMSRGKSRNAVPGKPSVIPKFEQVKKQQLKPITKSKP</sequence>
<keyword evidence="1 5" id="KW-0245">EGF-like domain</keyword>
<dbReference type="SUPFAM" id="SSF57196">
    <property type="entry name" value="EGF/Laminin"/>
    <property type="match status" value="2"/>
</dbReference>
<dbReference type="SMART" id="SM00181">
    <property type="entry name" value="EGF"/>
    <property type="match status" value="2"/>
</dbReference>
<dbReference type="Pfam" id="PF07645">
    <property type="entry name" value="EGF_CA"/>
    <property type="match status" value="2"/>
</dbReference>
<dbReference type="InterPro" id="IPR000152">
    <property type="entry name" value="EGF-type_Asp/Asn_hydroxyl_site"/>
</dbReference>
<name>A0A0L8H187_OCTBM</name>
<feature type="signal peptide" evidence="6">
    <location>
        <begin position="1"/>
        <end position="19"/>
    </location>
</feature>
<dbReference type="PANTHER" id="PTHR24050">
    <property type="entry name" value="PA14 DOMAIN-CONTAINING PROTEIN"/>
    <property type="match status" value="1"/>
</dbReference>
<dbReference type="PROSITE" id="PS01186">
    <property type="entry name" value="EGF_2"/>
    <property type="match status" value="2"/>
</dbReference>
<dbReference type="CDD" id="cd00054">
    <property type="entry name" value="EGF_CA"/>
    <property type="match status" value="2"/>
</dbReference>
<evidence type="ECO:0000256" key="3">
    <source>
        <dbReference type="ARBA" id="ARBA00022737"/>
    </source>
</evidence>
<dbReference type="PROSITE" id="PS00010">
    <property type="entry name" value="ASX_HYDROXYL"/>
    <property type="match status" value="1"/>
</dbReference>
<dbReference type="InterPro" id="IPR018097">
    <property type="entry name" value="EGF_Ca-bd_CS"/>
</dbReference>
<keyword evidence="2 6" id="KW-0732">Signal</keyword>
<evidence type="ECO:0000256" key="4">
    <source>
        <dbReference type="ARBA" id="ARBA00023157"/>
    </source>
</evidence>
<dbReference type="AlphaFoldDB" id="A0A0L8H187"/>
<evidence type="ECO:0000256" key="2">
    <source>
        <dbReference type="ARBA" id="ARBA00022729"/>
    </source>
</evidence>
<dbReference type="InterPro" id="IPR052235">
    <property type="entry name" value="Nephronectin_domain"/>
</dbReference>
<accession>A0A0L8H187</accession>
<proteinExistence type="predicted"/>
<dbReference type="InterPro" id="IPR000742">
    <property type="entry name" value="EGF"/>
</dbReference>
<feature type="chain" id="PRO_5005583409" description="EGF-like domain-containing protein" evidence="6">
    <location>
        <begin position="20"/>
        <end position="303"/>
    </location>
</feature>
<dbReference type="SMART" id="SM00179">
    <property type="entry name" value="EGF_CA"/>
    <property type="match status" value="2"/>
</dbReference>
<feature type="domain" description="EGF-like" evidence="7">
    <location>
        <begin position="186"/>
        <end position="225"/>
    </location>
</feature>
<dbReference type="PROSITE" id="PS50026">
    <property type="entry name" value="EGF_3"/>
    <property type="match status" value="1"/>
</dbReference>
<dbReference type="STRING" id="37653.A0A0L8H187"/>
<keyword evidence="3" id="KW-0677">Repeat</keyword>